<evidence type="ECO:0000259" key="1">
    <source>
        <dbReference type="PROSITE" id="PS51061"/>
    </source>
</evidence>
<dbReference type="EMBL" id="AP025285">
    <property type="protein sequence ID" value="BDC91842.1"/>
    <property type="molecule type" value="Genomic_DNA"/>
</dbReference>
<reference evidence="2" key="1">
    <citation type="submission" date="2021-11" db="EMBL/GenBank/DDBJ databases">
        <title>Complete genome sequence of Atopobiaceae bacterium TOC12.</title>
        <authorList>
            <person name="Morinaga K."/>
            <person name="Kusada H."/>
            <person name="Tamaki H."/>
        </authorList>
    </citation>
    <scope>NUCLEOTIDE SEQUENCE</scope>
    <source>
        <strain evidence="2">TOC12</strain>
    </source>
</reference>
<dbReference type="Proteomes" id="UP001431186">
    <property type="component" value="Chromosome"/>
</dbReference>
<dbReference type="KEGG" id="lcal:ATTO_17140"/>
<dbReference type="SMART" id="SM00393">
    <property type="entry name" value="R3H"/>
    <property type="match status" value="1"/>
</dbReference>
<dbReference type="InterPro" id="IPR001374">
    <property type="entry name" value="R3H_dom"/>
</dbReference>
<dbReference type="InterPro" id="IPR039247">
    <property type="entry name" value="KhpB"/>
</dbReference>
<dbReference type="SUPFAM" id="SSF82708">
    <property type="entry name" value="R3H domain"/>
    <property type="match status" value="1"/>
</dbReference>
<dbReference type="InterPro" id="IPR015946">
    <property type="entry name" value="KH_dom-like_a/b"/>
</dbReference>
<keyword evidence="3" id="KW-1185">Reference proteome</keyword>
<dbReference type="GO" id="GO:0003723">
    <property type="term" value="F:RNA binding"/>
    <property type="evidence" value="ECO:0007669"/>
    <property type="project" value="InterPro"/>
</dbReference>
<gene>
    <name evidence="2" type="ORF">ATTO_17140</name>
</gene>
<dbReference type="CDD" id="cd02644">
    <property type="entry name" value="R3H_jag"/>
    <property type="match status" value="1"/>
</dbReference>
<name>A0AAU9CHW0_9ACTN</name>
<dbReference type="Pfam" id="PF01424">
    <property type="entry name" value="R3H"/>
    <property type="match status" value="1"/>
</dbReference>
<dbReference type="CDD" id="cd02414">
    <property type="entry name" value="KH-II_Jag"/>
    <property type="match status" value="1"/>
</dbReference>
<organism evidence="2 3">
    <name type="scientific">Leptogranulimonas caecicola</name>
    <dbReference type="NCBI Taxonomy" id="2894156"/>
    <lineage>
        <taxon>Bacteria</taxon>
        <taxon>Bacillati</taxon>
        <taxon>Actinomycetota</taxon>
        <taxon>Coriobacteriia</taxon>
        <taxon>Coriobacteriales</taxon>
        <taxon>Kribbibacteriaceae</taxon>
        <taxon>Leptogranulimonas</taxon>
    </lineage>
</organism>
<dbReference type="Pfam" id="PF13083">
    <property type="entry name" value="KH_KhpA-B"/>
    <property type="match status" value="1"/>
</dbReference>
<feature type="domain" description="R3H" evidence="1">
    <location>
        <begin position="162"/>
        <end position="228"/>
    </location>
</feature>
<dbReference type="PANTHER" id="PTHR35800:SF1">
    <property type="entry name" value="RNA-BINDING PROTEIN KHPB"/>
    <property type="match status" value="1"/>
</dbReference>
<proteinExistence type="predicted"/>
<protein>
    <recommendedName>
        <fullName evidence="1">R3H domain-containing protein</fullName>
    </recommendedName>
</protein>
<dbReference type="InterPro" id="IPR034079">
    <property type="entry name" value="R3H_KhpB"/>
</dbReference>
<dbReference type="InterPro" id="IPR036867">
    <property type="entry name" value="R3H_dom_sf"/>
</dbReference>
<evidence type="ECO:0000313" key="2">
    <source>
        <dbReference type="EMBL" id="BDC91842.1"/>
    </source>
</evidence>
<accession>A0AAU9CHW0</accession>
<dbReference type="PROSITE" id="PS51061">
    <property type="entry name" value="R3H"/>
    <property type="match status" value="1"/>
</dbReference>
<sequence>MNLDETSGAFDEVENESVMVTSAEDIEDEDGGQPLVDPQDILDEEGEALEEAFDAAVDLEAIKEHYAETGSLSDLEMDAVADLSVSYLRQILACFGEGDATIDEYESDEGELILDVSEGDLAILIGRHGRTLEALQQLLSSLVNRSLGFHFPVIVDIEGYRERRRKKIRDMAFSAAEKAKRRHTAVSLSPMNAYERRLVHLALRSDDEVTTYSEGEDPDRYVVVCAVNNRE</sequence>
<dbReference type="Gene3D" id="3.30.1370.50">
    <property type="entry name" value="R3H-like domain"/>
    <property type="match status" value="1"/>
</dbReference>
<dbReference type="RefSeq" id="WP_265591737.1">
    <property type="nucleotide sequence ID" value="NZ_AP025285.1"/>
</dbReference>
<evidence type="ECO:0000313" key="3">
    <source>
        <dbReference type="Proteomes" id="UP001431186"/>
    </source>
</evidence>
<dbReference type="PANTHER" id="PTHR35800">
    <property type="entry name" value="PROTEIN JAG"/>
    <property type="match status" value="1"/>
</dbReference>
<dbReference type="InterPro" id="IPR038008">
    <property type="entry name" value="Jag_KH"/>
</dbReference>
<dbReference type="Gene3D" id="3.30.300.20">
    <property type="match status" value="1"/>
</dbReference>
<dbReference type="AlphaFoldDB" id="A0AAU9CHW0"/>